<gene>
    <name evidence="2" type="ORF">NEF87_003602</name>
</gene>
<dbReference type="Proteomes" id="UP001208689">
    <property type="component" value="Chromosome"/>
</dbReference>
<accession>A0ABY6HYB9</accession>
<reference evidence="2" key="1">
    <citation type="submission" date="2022-09" db="EMBL/GenBank/DDBJ databases">
        <title>Actin cytoskeleton and complex cell architecture in an #Asgard archaeon.</title>
        <authorList>
            <person name="Ponce Toledo R.I."/>
            <person name="Schleper C."/>
            <person name="Rodrigues Oliveira T."/>
            <person name="Wollweber F."/>
            <person name="Xu J."/>
            <person name="Rittmann S."/>
            <person name="Klingl A."/>
            <person name="Pilhofer M."/>
        </authorList>
    </citation>
    <scope>NUCLEOTIDE SEQUENCE</scope>
    <source>
        <strain evidence="2">B-35</strain>
    </source>
</reference>
<name>A0ABY6HYB9_9ARCH</name>
<dbReference type="PANTHER" id="PTHR30244">
    <property type="entry name" value="TRANSAMINASE"/>
    <property type="match status" value="1"/>
</dbReference>
<organism evidence="2 3">
    <name type="scientific">Candidatus Lokiarchaeum ossiferum</name>
    <dbReference type="NCBI Taxonomy" id="2951803"/>
    <lineage>
        <taxon>Archaea</taxon>
        <taxon>Promethearchaeati</taxon>
        <taxon>Promethearchaeota</taxon>
        <taxon>Promethearchaeia</taxon>
        <taxon>Promethearchaeales</taxon>
        <taxon>Promethearchaeaceae</taxon>
        <taxon>Candidatus Lokiarchaeum</taxon>
    </lineage>
</organism>
<keyword evidence="3" id="KW-1185">Reference proteome</keyword>
<keyword evidence="1" id="KW-0663">Pyridoxal phosphate</keyword>
<dbReference type="Pfam" id="PF01041">
    <property type="entry name" value="DegT_DnrJ_EryC1"/>
    <property type="match status" value="1"/>
</dbReference>
<dbReference type="CDD" id="cd00616">
    <property type="entry name" value="AHBA_syn"/>
    <property type="match status" value="1"/>
</dbReference>
<dbReference type="InterPro" id="IPR000653">
    <property type="entry name" value="DegT/StrS_aminotransferase"/>
</dbReference>
<evidence type="ECO:0000313" key="2">
    <source>
        <dbReference type="EMBL" id="UYP47317.1"/>
    </source>
</evidence>
<dbReference type="InterPro" id="IPR015421">
    <property type="entry name" value="PyrdxlP-dep_Trfase_major"/>
</dbReference>
<protein>
    <submittedName>
        <fullName evidence="2">UDP-4-amino-4-deoxy-L-arabinose--oxoglutarate aminotransferase</fullName>
        <ecNumber evidence="2">2.6.1.87</ecNumber>
    </submittedName>
</protein>
<dbReference type="EC" id="2.6.1.87" evidence="2"/>
<dbReference type="InterPro" id="IPR015422">
    <property type="entry name" value="PyrdxlP-dep_Trfase_small"/>
</dbReference>
<dbReference type="SUPFAM" id="SSF53383">
    <property type="entry name" value="PLP-dependent transferases"/>
    <property type="match status" value="1"/>
</dbReference>
<keyword evidence="2" id="KW-0032">Aminotransferase</keyword>
<comment type="similarity">
    <text evidence="1">Belongs to the DegT/DnrJ/EryC1 family.</text>
</comment>
<dbReference type="Gene3D" id="3.90.1150.10">
    <property type="entry name" value="Aspartate Aminotransferase, domain 1"/>
    <property type="match status" value="1"/>
</dbReference>
<evidence type="ECO:0000256" key="1">
    <source>
        <dbReference type="RuleBase" id="RU004508"/>
    </source>
</evidence>
<keyword evidence="2" id="KW-0808">Transferase</keyword>
<dbReference type="InterPro" id="IPR015424">
    <property type="entry name" value="PyrdxlP-dep_Trfase"/>
</dbReference>
<proteinExistence type="inferred from homology"/>
<dbReference type="PANTHER" id="PTHR30244:SF34">
    <property type="entry name" value="DTDP-4-AMINO-4,6-DIDEOXYGALACTOSE TRANSAMINASE"/>
    <property type="match status" value="1"/>
</dbReference>
<dbReference type="Gene3D" id="3.40.640.10">
    <property type="entry name" value="Type I PLP-dependent aspartate aminotransferase-like (Major domain)"/>
    <property type="match status" value="1"/>
</dbReference>
<dbReference type="EMBL" id="CP104013">
    <property type="protein sequence ID" value="UYP47317.1"/>
    <property type="molecule type" value="Genomic_DNA"/>
</dbReference>
<dbReference type="PIRSF" id="PIRSF000390">
    <property type="entry name" value="PLP_StrS"/>
    <property type="match status" value="1"/>
</dbReference>
<dbReference type="GO" id="GO:0099620">
    <property type="term" value="F:UDP-4-amino-4-deoxy-L-arabinose aminotransferase"/>
    <property type="evidence" value="ECO:0007669"/>
    <property type="project" value="UniProtKB-EC"/>
</dbReference>
<evidence type="ECO:0000313" key="3">
    <source>
        <dbReference type="Proteomes" id="UP001208689"/>
    </source>
</evidence>
<sequence>MKDLPVVDVDIAQEELDAVTDVVKSKFLIEGKNARAFEKKFGKFTGSKYVTTVTNGTCALHLALTALDIGPGDEVITTPFTFVASSNSILFNGAIPIFVDVDLNSFNIDPAKIEAAITPNTKAIMPVHIFGNPCDMKAIKDIADAHKLHIIEDCAQAHDARIDNQHTGIFGDIGCFSFYGTKNLVGGEGGALICQDEDLFDKILSFKNHGRSPTGGYSHFKVGYNYRTTDMSAAIMNVQMDRAEEILQRRHRNGNLYRELLSDHPNLIVQKILPDAQASDYIMAPVLKDTEKTPNDVINYLKSQNISSRTIYSTLSYEQPCYKNIRDWIMARVVDYPNYSKVKCPNAEYIARNHFEIPMVSSLTDENIRFIVDSLEKFFK</sequence>